<feature type="transmembrane region" description="Helical" evidence="5">
    <location>
        <begin position="350"/>
        <end position="371"/>
    </location>
</feature>
<dbReference type="PROSITE" id="PS00216">
    <property type="entry name" value="SUGAR_TRANSPORT_1"/>
    <property type="match status" value="1"/>
</dbReference>
<comment type="subcellular location">
    <subcellularLocation>
        <location evidence="1">Membrane</location>
        <topology evidence="1">Multi-pass membrane protein</topology>
    </subcellularLocation>
</comment>
<protein>
    <recommendedName>
        <fullName evidence="6">Major facilitator superfamily (MFS) profile domain-containing protein</fullName>
    </recommendedName>
</protein>
<accession>A0A1Y1MXZ1</accession>
<dbReference type="InterPro" id="IPR005829">
    <property type="entry name" value="Sugar_transporter_CS"/>
</dbReference>
<organism evidence="7">
    <name type="scientific">Photinus pyralis</name>
    <name type="common">Common eastern firefly</name>
    <name type="synonym">Lampyris pyralis</name>
    <dbReference type="NCBI Taxonomy" id="7054"/>
    <lineage>
        <taxon>Eukaryota</taxon>
        <taxon>Metazoa</taxon>
        <taxon>Ecdysozoa</taxon>
        <taxon>Arthropoda</taxon>
        <taxon>Hexapoda</taxon>
        <taxon>Insecta</taxon>
        <taxon>Pterygota</taxon>
        <taxon>Neoptera</taxon>
        <taxon>Endopterygota</taxon>
        <taxon>Coleoptera</taxon>
        <taxon>Polyphaga</taxon>
        <taxon>Elateriformia</taxon>
        <taxon>Elateroidea</taxon>
        <taxon>Lampyridae</taxon>
        <taxon>Lampyrinae</taxon>
        <taxon>Photinus</taxon>
    </lineage>
</organism>
<dbReference type="InterPro" id="IPR020846">
    <property type="entry name" value="MFS_dom"/>
</dbReference>
<dbReference type="Proteomes" id="UP000327044">
    <property type="component" value="Unassembled WGS sequence"/>
</dbReference>
<feature type="transmembrane region" description="Helical" evidence="5">
    <location>
        <begin position="468"/>
        <end position="488"/>
    </location>
</feature>
<sequence>MSRNTKSWIFFNKSYTSNRMVETQNVEVDEDDVMSKTIGDYGKWQLQMTFLLALVNIPCTWHIVSFTFQAAERHVTCARSNSLENTTPILWNNFTQATDHCFIKNVTHVNSSGYSDVSASLIKCDEWKFEGKGDTLIKEFSLLCDREHLTNVADMTFLAGVAVGGLVGGIFSDRYGRKRMLMCAVFLQALLGTLIAVTPWFELYVILRTILGFISVSVVFSGFVLTVEIVGGKWRIVSGVAYMFPVALSYIMISGIAWLLPHWRHLQFAISLPGFLFVALWWILPESPLWLLAMGRTHAVLEVLRSAAKYNKKELPDNLDKQLLTEPDLQTEKASVFDLFRTGRMRRTTFLLCIIWFSLYLLYYGIVLNLGNIGGDLYVNTVISGIVEAPAIAISVPILLRMGRRWPLSITMLITGVSCLLTLPVPYIFNKQWIVTTLAMVGKFSISSTNVIVPIFTAELYPTTIRNIGVGANNVSAGIALILVPFLWDLKYLHPTVPMALLGACGVIGGLTVLFLPETSNLPLDATIKQQRSGRRMSCTRKVPKRVSA</sequence>
<keyword evidence="3 5" id="KW-1133">Transmembrane helix</keyword>
<dbReference type="InParanoid" id="A0A1Y1MXZ1"/>
<evidence type="ECO:0000313" key="8">
    <source>
        <dbReference type="EMBL" id="KAB0802932.1"/>
    </source>
</evidence>
<dbReference type="Gene3D" id="1.20.1250.20">
    <property type="entry name" value="MFS general substrate transporter like domains"/>
    <property type="match status" value="1"/>
</dbReference>
<dbReference type="CDD" id="cd17317">
    <property type="entry name" value="MFS_SLC22"/>
    <property type="match status" value="1"/>
</dbReference>
<dbReference type="EMBL" id="GEZM01017615">
    <property type="protein sequence ID" value="JAV90545.1"/>
    <property type="molecule type" value="Transcribed_RNA"/>
</dbReference>
<feature type="transmembrane region" description="Helical" evidence="5">
    <location>
        <begin position="266"/>
        <end position="284"/>
    </location>
</feature>
<evidence type="ECO:0000256" key="3">
    <source>
        <dbReference type="ARBA" id="ARBA00022989"/>
    </source>
</evidence>
<dbReference type="OrthoDB" id="3936150at2759"/>
<gene>
    <name evidence="8" type="ORF">PPYR_05118</name>
</gene>
<dbReference type="PANTHER" id="PTHR24064">
    <property type="entry name" value="SOLUTE CARRIER FAMILY 22 MEMBER"/>
    <property type="match status" value="1"/>
</dbReference>
<feature type="transmembrane region" description="Helical" evidence="5">
    <location>
        <begin position="239"/>
        <end position="260"/>
    </location>
</feature>
<reference evidence="8 9" key="2">
    <citation type="journal article" date="2018" name="Elife">
        <title>Firefly genomes illuminate parallel origins of bioluminescence in beetles.</title>
        <authorList>
            <person name="Fallon T.R."/>
            <person name="Lower S.E."/>
            <person name="Chang C.H."/>
            <person name="Bessho-Uehara M."/>
            <person name="Martin G.J."/>
            <person name="Bewick A.J."/>
            <person name="Behringer M."/>
            <person name="Debat H.J."/>
            <person name="Wong I."/>
            <person name="Day J.C."/>
            <person name="Suvorov A."/>
            <person name="Silva C.J."/>
            <person name="Stanger-Hall K.F."/>
            <person name="Hall D.W."/>
            <person name="Schmitz R.J."/>
            <person name="Nelson D.R."/>
            <person name="Lewis S.M."/>
            <person name="Shigenobu S."/>
            <person name="Bybee S.M."/>
            <person name="Larracuente A.M."/>
            <person name="Oba Y."/>
            <person name="Weng J.K."/>
        </authorList>
    </citation>
    <scope>NUCLEOTIDE SEQUENCE [LARGE SCALE GENOMIC DNA]</scope>
    <source>
        <strain evidence="8">1611_PpyrPB1</strain>
        <tissue evidence="8">Whole body</tissue>
    </source>
</reference>
<evidence type="ECO:0000313" key="7">
    <source>
        <dbReference type="EMBL" id="JAV90552.1"/>
    </source>
</evidence>
<dbReference type="Pfam" id="PF00083">
    <property type="entry name" value="Sugar_tr"/>
    <property type="match status" value="1"/>
</dbReference>
<dbReference type="AlphaFoldDB" id="A0A1Y1MXZ1"/>
<keyword evidence="9" id="KW-1185">Reference proteome</keyword>
<reference evidence="7" key="1">
    <citation type="journal article" date="2016" name="Sci. Rep.">
        <title>Molecular characterization of firefly nuptial gifts: a multi-omics approach sheds light on postcopulatory sexual selection.</title>
        <authorList>
            <person name="Al-Wathiqui N."/>
            <person name="Fallon T.R."/>
            <person name="South A."/>
            <person name="Weng J.K."/>
            <person name="Lewis S.M."/>
        </authorList>
    </citation>
    <scope>NUCLEOTIDE SEQUENCE</scope>
</reference>
<evidence type="ECO:0000256" key="4">
    <source>
        <dbReference type="ARBA" id="ARBA00023136"/>
    </source>
</evidence>
<feature type="domain" description="Major facilitator superfamily (MFS) profile" evidence="6">
    <location>
        <begin position="85"/>
        <end position="521"/>
    </location>
</feature>
<feature type="transmembrane region" description="Helical" evidence="5">
    <location>
        <begin position="407"/>
        <end position="427"/>
    </location>
</feature>
<dbReference type="EMBL" id="VVIM01000002">
    <property type="protein sequence ID" value="KAB0802932.1"/>
    <property type="molecule type" value="Genomic_DNA"/>
</dbReference>
<evidence type="ECO:0000313" key="9">
    <source>
        <dbReference type="Proteomes" id="UP000327044"/>
    </source>
</evidence>
<dbReference type="InterPro" id="IPR005828">
    <property type="entry name" value="MFS_sugar_transport-like"/>
</dbReference>
<evidence type="ECO:0000259" key="6">
    <source>
        <dbReference type="PROSITE" id="PS50850"/>
    </source>
</evidence>
<proteinExistence type="predicted"/>
<feature type="transmembrane region" description="Helical" evidence="5">
    <location>
        <begin position="377"/>
        <end position="400"/>
    </location>
</feature>
<dbReference type="PROSITE" id="PS50850">
    <property type="entry name" value="MFS"/>
    <property type="match status" value="1"/>
</dbReference>
<evidence type="ECO:0000256" key="1">
    <source>
        <dbReference type="ARBA" id="ARBA00004141"/>
    </source>
</evidence>
<feature type="transmembrane region" description="Helical" evidence="5">
    <location>
        <begin position="500"/>
        <end position="517"/>
    </location>
</feature>
<evidence type="ECO:0000256" key="2">
    <source>
        <dbReference type="ARBA" id="ARBA00022692"/>
    </source>
</evidence>
<dbReference type="GO" id="GO:0022857">
    <property type="term" value="F:transmembrane transporter activity"/>
    <property type="evidence" value="ECO:0007669"/>
    <property type="project" value="InterPro"/>
</dbReference>
<keyword evidence="4 5" id="KW-0472">Membrane</keyword>
<feature type="transmembrane region" description="Helical" evidence="5">
    <location>
        <begin position="180"/>
        <end position="200"/>
    </location>
</feature>
<dbReference type="InterPro" id="IPR036259">
    <property type="entry name" value="MFS_trans_sf"/>
</dbReference>
<dbReference type="GO" id="GO:0016020">
    <property type="term" value="C:membrane"/>
    <property type="evidence" value="ECO:0007669"/>
    <property type="project" value="UniProtKB-SubCell"/>
</dbReference>
<evidence type="ECO:0000256" key="5">
    <source>
        <dbReference type="SAM" id="Phobius"/>
    </source>
</evidence>
<feature type="transmembrane region" description="Helical" evidence="5">
    <location>
        <begin position="206"/>
        <end position="227"/>
    </location>
</feature>
<feature type="transmembrane region" description="Helical" evidence="5">
    <location>
        <begin position="433"/>
        <end position="456"/>
    </location>
</feature>
<keyword evidence="2 5" id="KW-0812">Transmembrane</keyword>
<reference evidence="8" key="3">
    <citation type="submission" date="2019-08" db="EMBL/GenBank/DDBJ databases">
        <authorList>
            <consortium name="Photinus pyralis genome working group"/>
            <person name="Fallon T.R."/>
            <person name="Sander Lower S.E."/>
            <person name="Weng J.-K."/>
        </authorList>
    </citation>
    <scope>NUCLEOTIDE SEQUENCE</scope>
    <source>
        <strain evidence="8">1611_PpyrPB1</strain>
        <tissue evidence="8">Whole body</tissue>
    </source>
</reference>
<dbReference type="EMBL" id="GEZM01017606">
    <property type="protein sequence ID" value="JAV90552.1"/>
    <property type="molecule type" value="Transcribed_RNA"/>
</dbReference>
<dbReference type="SUPFAM" id="SSF103473">
    <property type="entry name" value="MFS general substrate transporter"/>
    <property type="match status" value="1"/>
</dbReference>
<name>A0A1Y1MXZ1_PHOPY</name>